<name>A0A815PF42_9BILA</name>
<evidence type="ECO:0000256" key="4">
    <source>
        <dbReference type="ARBA" id="ARBA00022833"/>
    </source>
</evidence>
<evidence type="ECO:0000313" key="8">
    <source>
        <dbReference type="EMBL" id="CAF1448543.1"/>
    </source>
</evidence>
<comment type="caution">
    <text evidence="8">The sequence shown here is derived from an EMBL/GenBank/DDBJ whole genome shotgun (WGS) entry which is preliminary data.</text>
</comment>
<evidence type="ECO:0000259" key="7">
    <source>
        <dbReference type="PROSITE" id="PS51065"/>
    </source>
</evidence>
<feature type="domain" description="RING-type" evidence="6">
    <location>
        <begin position="394"/>
        <end position="435"/>
    </location>
</feature>
<keyword evidence="2" id="KW-0677">Repeat</keyword>
<dbReference type="Gene3D" id="3.30.40.10">
    <property type="entry name" value="Zinc/RING finger domain, C3HC4 (zinc finger)"/>
    <property type="match status" value="1"/>
</dbReference>
<dbReference type="PANTHER" id="PTHR12429:SF8">
    <property type="entry name" value="NEURALIZED-LIKE PROTEIN 2"/>
    <property type="match status" value="1"/>
</dbReference>
<dbReference type="Pfam" id="PF07177">
    <property type="entry name" value="Neuralized"/>
    <property type="match status" value="2"/>
</dbReference>
<dbReference type="PROSITE" id="PS50089">
    <property type="entry name" value="ZF_RING_2"/>
    <property type="match status" value="1"/>
</dbReference>
<keyword evidence="3 5" id="KW-0863">Zinc-finger</keyword>
<dbReference type="Pfam" id="PF13920">
    <property type="entry name" value="zf-C3HC4_3"/>
    <property type="match status" value="1"/>
</dbReference>
<dbReference type="OrthoDB" id="6078042at2759"/>
<evidence type="ECO:0008006" key="12">
    <source>
        <dbReference type="Google" id="ProtNLM"/>
    </source>
</evidence>
<evidence type="ECO:0000256" key="2">
    <source>
        <dbReference type="ARBA" id="ARBA00022737"/>
    </source>
</evidence>
<dbReference type="AlphaFoldDB" id="A0A815PF42"/>
<evidence type="ECO:0000259" key="6">
    <source>
        <dbReference type="PROSITE" id="PS50089"/>
    </source>
</evidence>
<dbReference type="Proteomes" id="UP000663832">
    <property type="component" value="Unassembled WGS sequence"/>
</dbReference>
<dbReference type="FunFam" id="2.60.120.920:FF:000005">
    <property type="entry name" value="Putative E3 ubiquitin-protein ligase NEURL1B"/>
    <property type="match status" value="1"/>
</dbReference>
<dbReference type="SUPFAM" id="SSF57850">
    <property type="entry name" value="RING/U-box"/>
    <property type="match status" value="1"/>
</dbReference>
<dbReference type="EMBL" id="CAJNOI010001939">
    <property type="protein sequence ID" value="CAF1448543.1"/>
    <property type="molecule type" value="Genomic_DNA"/>
</dbReference>
<keyword evidence="10" id="KW-1185">Reference proteome</keyword>
<dbReference type="InterPro" id="IPR006573">
    <property type="entry name" value="NHR_dom"/>
</dbReference>
<reference evidence="8" key="1">
    <citation type="submission" date="2021-02" db="EMBL/GenBank/DDBJ databases">
        <authorList>
            <person name="Nowell W R."/>
        </authorList>
    </citation>
    <scope>NUCLEOTIDE SEQUENCE</scope>
</reference>
<dbReference type="PANTHER" id="PTHR12429">
    <property type="entry name" value="NEURALIZED"/>
    <property type="match status" value="1"/>
</dbReference>
<dbReference type="GO" id="GO:0008270">
    <property type="term" value="F:zinc ion binding"/>
    <property type="evidence" value="ECO:0007669"/>
    <property type="project" value="UniProtKB-KW"/>
</dbReference>
<sequence>MARSVLTMNNNIIMPSISFHQRTFGQNIRLDDNGVRATRHTSFDNGVTFTNKQIKMNERIHMKIIDVDETGQWLGSLAIGFTQIDPDSIQRKDLCKSSLPNLCFKDGISYIKRISDKLTRQIIITFYYNQDGAFYILDGKEQELSKNIDLKRPLWGIIDIYGNVKGVVFTTPMKAPDNSKSFFNKYDQKPDLLPICHYKHLKFGDLQSITFHHIHGLELELFCQNKVAFRKNVPELARPYVFIDLPMAIDDEYYLRILSIDPNYRTPGVIGFTNVNPSIFNEKFESLPSVDPMGLYDRKEYWIIVEDAFDEKLSELDEYRFIRQKDGDIQICRNNDSNTIKTIACTDPQQTFYPFFFLNGRIAAFSLIGLISSTNNAINNNKKTKEKDENAGLCQICLDTPASCVLIPCGHIVFCSDCKDSFEKKFSEKRCPICRDNYNNVFQIEDD</sequence>
<dbReference type="InterPro" id="IPR001841">
    <property type="entry name" value="Znf_RING"/>
</dbReference>
<proteinExistence type="predicted"/>
<dbReference type="InterPro" id="IPR013083">
    <property type="entry name" value="Znf_RING/FYVE/PHD"/>
</dbReference>
<gene>
    <name evidence="8" type="ORF">BJG266_LOCUS40297</name>
    <name evidence="9" type="ORF">QVE165_LOCUS57172</name>
</gene>
<dbReference type="EMBL" id="CAJNOM010002266">
    <property type="protein sequence ID" value="CAF1629838.1"/>
    <property type="molecule type" value="Genomic_DNA"/>
</dbReference>
<dbReference type="Proteomes" id="UP000663877">
    <property type="component" value="Unassembled WGS sequence"/>
</dbReference>
<organism evidence="8 11">
    <name type="scientific">Adineta steineri</name>
    <dbReference type="NCBI Taxonomy" id="433720"/>
    <lineage>
        <taxon>Eukaryota</taxon>
        <taxon>Metazoa</taxon>
        <taxon>Spiralia</taxon>
        <taxon>Gnathifera</taxon>
        <taxon>Rotifera</taxon>
        <taxon>Eurotatoria</taxon>
        <taxon>Bdelloidea</taxon>
        <taxon>Adinetida</taxon>
        <taxon>Adinetidae</taxon>
        <taxon>Adineta</taxon>
    </lineage>
</organism>
<dbReference type="InterPro" id="IPR037962">
    <property type="entry name" value="Neuralized"/>
</dbReference>
<dbReference type="InterPro" id="IPR043136">
    <property type="entry name" value="B30.2/SPRY_sf"/>
</dbReference>
<evidence type="ECO:0000256" key="3">
    <source>
        <dbReference type="ARBA" id="ARBA00022771"/>
    </source>
</evidence>
<feature type="domain" description="NHR" evidence="7">
    <location>
        <begin position="208"/>
        <end position="370"/>
    </location>
</feature>
<keyword evidence="1" id="KW-0479">Metal-binding</keyword>
<dbReference type="GO" id="GO:0061630">
    <property type="term" value="F:ubiquitin protein ligase activity"/>
    <property type="evidence" value="ECO:0007669"/>
    <property type="project" value="TreeGrafter"/>
</dbReference>
<accession>A0A815PF42</accession>
<dbReference type="SMART" id="SM00184">
    <property type="entry name" value="RING"/>
    <property type="match status" value="1"/>
</dbReference>
<evidence type="ECO:0000256" key="1">
    <source>
        <dbReference type="ARBA" id="ARBA00022723"/>
    </source>
</evidence>
<protein>
    <recommendedName>
        <fullName evidence="12">RING-type domain-containing protein</fullName>
    </recommendedName>
</protein>
<dbReference type="Gene3D" id="2.60.120.920">
    <property type="match status" value="2"/>
</dbReference>
<evidence type="ECO:0000313" key="9">
    <source>
        <dbReference type="EMBL" id="CAF1629838.1"/>
    </source>
</evidence>
<keyword evidence="4" id="KW-0862">Zinc</keyword>
<dbReference type="SMART" id="SM00588">
    <property type="entry name" value="NEUZ"/>
    <property type="match status" value="1"/>
</dbReference>
<feature type="domain" description="NHR" evidence="7">
    <location>
        <begin position="16"/>
        <end position="172"/>
    </location>
</feature>
<evidence type="ECO:0000313" key="10">
    <source>
        <dbReference type="Proteomes" id="UP000663832"/>
    </source>
</evidence>
<dbReference type="PROSITE" id="PS51065">
    <property type="entry name" value="NHR"/>
    <property type="match status" value="2"/>
</dbReference>
<evidence type="ECO:0000256" key="5">
    <source>
        <dbReference type="PROSITE-ProRule" id="PRU00175"/>
    </source>
</evidence>
<evidence type="ECO:0000313" key="11">
    <source>
        <dbReference type="Proteomes" id="UP000663877"/>
    </source>
</evidence>